<keyword evidence="2" id="KW-0732">Signal</keyword>
<evidence type="ECO:0000313" key="3">
    <source>
        <dbReference type="EMBL" id="OGG67284.1"/>
    </source>
</evidence>
<accession>A0A1F6E0Q5</accession>
<feature type="region of interest" description="Disordered" evidence="1">
    <location>
        <begin position="80"/>
        <end position="135"/>
    </location>
</feature>
<evidence type="ECO:0000256" key="1">
    <source>
        <dbReference type="SAM" id="MobiDB-lite"/>
    </source>
</evidence>
<evidence type="ECO:0008006" key="5">
    <source>
        <dbReference type="Google" id="ProtNLM"/>
    </source>
</evidence>
<name>A0A1F6E0Q5_9BACT</name>
<dbReference type="Proteomes" id="UP000178572">
    <property type="component" value="Unassembled WGS sequence"/>
</dbReference>
<feature type="compositionally biased region" description="Gly residues" evidence="1">
    <location>
        <begin position="121"/>
        <end position="135"/>
    </location>
</feature>
<reference evidence="3 4" key="1">
    <citation type="journal article" date="2016" name="Nat. Commun.">
        <title>Thousands of microbial genomes shed light on interconnected biogeochemical processes in an aquifer system.</title>
        <authorList>
            <person name="Anantharaman K."/>
            <person name="Brown C.T."/>
            <person name="Hug L.A."/>
            <person name="Sharon I."/>
            <person name="Castelle C.J."/>
            <person name="Probst A.J."/>
            <person name="Thomas B.C."/>
            <person name="Singh A."/>
            <person name="Wilkins M.J."/>
            <person name="Karaoz U."/>
            <person name="Brodie E.L."/>
            <person name="Williams K.H."/>
            <person name="Hubbard S.S."/>
            <person name="Banfield J.F."/>
        </authorList>
    </citation>
    <scope>NUCLEOTIDE SEQUENCE [LARGE SCALE GENOMIC DNA]</scope>
</reference>
<feature type="signal peptide" evidence="2">
    <location>
        <begin position="1"/>
        <end position="19"/>
    </location>
</feature>
<feature type="compositionally biased region" description="Gly residues" evidence="1">
    <location>
        <begin position="92"/>
        <end position="101"/>
    </location>
</feature>
<proteinExistence type="predicted"/>
<sequence>MKKLFFLLPFLLAPQLALAGSQTYSSPGTYTFAVPAYGSLTVTVNGAGGGGGGGAGNGASGGQSSFYGIIAGGGGGGIGGPNFDGKEASQQGAGGSGGSASGGDVNTSGSSGQSSPFQGLFNGGDGGASPNGGAGGAGGVLDIAGGSNVGQSGNLPGGGGGGGGSPCANCYKQGGGGGGGYASKTYSQGALPGSVTVVVGGGGGNGGGSQWGYAGGSGAPGRVSITWTDPSPPTCSISVDQNPINQPGGTTLRWSSANADWFYITNVSYVTPNQSASTSVAPSQTTTYNGTVSGPGGSGSCSVTLTVNRSCTFNGQTITHGNSVTAYQASTVPYGSSCSSQTRTCNDGTLSGSYQYSSCSVNSPANCSLDGVTVNHGESRTFYSVQTAPSGELCSFATYSQSRACTDGSLSGSASFQYASCSCTPTTVYSCSAETIVRTVTNSSCSVTVTNPYATCVSPAFCSSGSAVCLYPPPSYNAGADGLDGHLEIRPNIVPTFETALVYWDLSNVSSCSVTGGNGDAWSGASSGASGQETSPILEPTTYTLACEGLDGSTITESVTVQVVPIFQEL</sequence>
<gene>
    <name evidence="3" type="ORF">A3C21_00820</name>
</gene>
<evidence type="ECO:0000313" key="4">
    <source>
        <dbReference type="Proteomes" id="UP000178572"/>
    </source>
</evidence>
<protein>
    <recommendedName>
        <fullName evidence="5">Ig-like domain-containing protein</fullName>
    </recommendedName>
</protein>
<evidence type="ECO:0000256" key="2">
    <source>
        <dbReference type="SAM" id="SignalP"/>
    </source>
</evidence>
<dbReference type="EMBL" id="MFLN01000018">
    <property type="protein sequence ID" value="OGG67284.1"/>
    <property type="molecule type" value="Genomic_DNA"/>
</dbReference>
<dbReference type="STRING" id="1798500.A3C21_00820"/>
<comment type="caution">
    <text evidence="3">The sequence shown here is derived from an EMBL/GenBank/DDBJ whole genome shotgun (WGS) entry which is preliminary data.</text>
</comment>
<dbReference type="AlphaFoldDB" id="A0A1F6E0Q5"/>
<feature type="chain" id="PRO_5009524043" description="Ig-like domain-containing protein" evidence="2">
    <location>
        <begin position="20"/>
        <end position="570"/>
    </location>
</feature>
<organism evidence="3 4">
    <name type="scientific">Candidatus Kaiserbacteria bacterium RIFCSPHIGHO2_02_FULL_59_21</name>
    <dbReference type="NCBI Taxonomy" id="1798500"/>
    <lineage>
        <taxon>Bacteria</taxon>
        <taxon>Candidatus Kaiseribacteriota</taxon>
    </lineage>
</organism>